<dbReference type="Gene3D" id="3.40.50.1820">
    <property type="entry name" value="alpha/beta hydrolase"/>
    <property type="match status" value="1"/>
</dbReference>
<protein>
    <recommendedName>
        <fullName evidence="1">Serine aminopeptidase S33 domain-containing protein</fullName>
    </recommendedName>
</protein>
<organism evidence="2 3">
    <name type="scientific">Flaviaesturariibacter amylovorans</name>
    <dbReference type="NCBI Taxonomy" id="1084520"/>
    <lineage>
        <taxon>Bacteria</taxon>
        <taxon>Pseudomonadati</taxon>
        <taxon>Bacteroidota</taxon>
        <taxon>Chitinophagia</taxon>
        <taxon>Chitinophagales</taxon>
        <taxon>Chitinophagaceae</taxon>
        <taxon>Flaviaestuariibacter</taxon>
    </lineage>
</organism>
<sequence>MRRHLRRLLRLLLIVFVLLNAVAALHAWRFTHFDNGGVKPNERGLTFGQKLSMALTGVPNPRPRNTQAPDTAYETVAIASNVRLEAWWIRVRQPKGTVLLFHGYGGSKSGLLDKASVFRGLGYNTLLVDFMGAGGSEGRQCTIGHRESVEVRDAVRWLQGQGEKDLWLFGTSMGAAALLKALAEEPIPVRGALIECPFGTMTQTVKNRFSMQGAPAFPMAHLLLFWGGVMNGFNAFAHNPETYARNVSVPVLLMWGEQDSKVLRSETDALFQNLAGPKRLVTFPEAGHENYLRHYAPEWTAAVESFLEGR</sequence>
<dbReference type="PANTHER" id="PTHR43358:SF4">
    <property type="entry name" value="ALPHA_BETA HYDROLASE FOLD-1 DOMAIN-CONTAINING PROTEIN"/>
    <property type="match status" value="1"/>
</dbReference>
<accession>A0ABP8G6P9</accession>
<dbReference type="PANTHER" id="PTHR43358">
    <property type="entry name" value="ALPHA/BETA-HYDROLASE"/>
    <property type="match status" value="1"/>
</dbReference>
<reference evidence="3" key="1">
    <citation type="journal article" date="2019" name="Int. J. Syst. Evol. Microbiol.">
        <title>The Global Catalogue of Microorganisms (GCM) 10K type strain sequencing project: providing services to taxonomists for standard genome sequencing and annotation.</title>
        <authorList>
            <consortium name="The Broad Institute Genomics Platform"/>
            <consortium name="The Broad Institute Genome Sequencing Center for Infectious Disease"/>
            <person name="Wu L."/>
            <person name="Ma J."/>
        </authorList>
    </citation>
    <scope>NUCLEOTIDE SEQUENCE [LARGE SCALE GENOMIC DNA]</scope>
    <source>
        <strain evidence="3">JCM 17919</strain>
    </source>
</reference>
<dbReference type="SUPFAM" id="SSF53474">
    <property type="entry name" value="alpha/beta-Hydrolases"/>
    <property type="match status" value="1"/>
</dbReference>
<feature type="domain" description="Serine aminopeptidase S33" evidence="1">
    <location>
        <begin position="93"/>
        <end position="205"/>
    </location>
</feature>
<dbReference type="InterPro" id="IPR022742">
    <property type="entry name" value="Hydrolase_4"/>
</dbReference>
<keyword evidence="3" id="KW-1185">Reference proteome</keyword>
<name>A0ABP8G6P9_9BACT</name>
<comment type="caution">
    <text evidence="2">The sequence shown here is derived from an EMBL/GenBank/DDBJ whole genome shotgun (WGS) entry which is preliminary data.</text>
</comment>
<evidence type="ECO:0000259" key="1">
    <source>
        <dbReference type="Pfam" id="PF12146"/>
    </source>
</evidence>
<proteinExistence type="predicted"/>
<dbReference type="RefSeq" id="WP_345252764.1">
    <property type="nucleotide sequence ID" value="NZ_BAABGY010000001.1"/>
</dbReference>
<evidence type="ECO:0000313" key="2">
    <source>
        <dbReference type="EMBL" id="GAA4318351.1"/>
    </source>
</evidence>
<dbReference type="InterPro" id="IPR029058">
    <property type="entry name" value="AB_hydrolase_fold"/>
</dbReference>
<gene>
    <name evidence="2" type="ORF">GCM10023184_02510</name>
</gene>
<dbReference type="Pfam" id="PF12146">
    <property type="entry name" value="Hydrolase_4"/>
    <property type="match status" value="1"/>
</dbReference>
<dbReference type="EMBL" id="BAABGY010000001">
    <property type="protein sequence ID" value="GAA4318351.1"/>
    <property type="molecule type" value="Genomic_DNA"/>
</dbReference>
<dbReference type="InterPro" id="IPR052920">
    <property type="entry name" value="DNA-binding_regulatory"/>
</dbReference>
<evidence type="ECO:0000313" key="3">
    <source>
        <dbReference type="Proteomes" id="UP001501725"/>
    </source>
</evidence>
<dbReference type="Proteomes" id="UP001501725">
    <property type="component" value="Unassembled WGS sequence"/>
</dbReference>